<dbReference type="Proteomes" id="UP000198406">
    <property type="component" value="Unassembled WGS sequence"/>
</dbReference>
<feature type="domain" description="DUF6824" evidence="2">
    <location>
        <begin position="93"/>
        <end position="177"/>
    </location>
</feature>
<name>A0A1Z5KG10_FISSO</name>
<comment type="caution">
    <text evidence="3">The sequence shown here is derived from an EMBL/GenBank/DDBJ whole genome shotgun (WGS) entry which is preliminary data.</text>
</comment>
<accession>A0A1Z5KG10</accession>
<evidence type="ECO:0000313" key="4">
    <source>
        <dbReference type="Proteomes" id="UP000198406"/>
    </source>
</evidence>
<evidence type="ECO:0000256" key="1">
    <source>
        <dbReference type="SAM" id="MobiDB-lite"/>
    </source>
</evidence>
<gene>
    <name evidence="3" type="ORF">FisN_16Hu027</name>
</gene>
<organism evidence="3 4">
    <name type="scientific">Fistulifera solaris</name>
    <name type="common">Oleaginous diatom</name>
    <dbReference type="NCBI Taxonomy" id="1519565"/>
    <lineage>
        <taxon>Eukaryota</taxon>
        <taxon>Sar</taxon>
        <taxon>Stramenopiles</taxon>
        <taxon>Ochrophyta</taxon>
        <taxon>Bacillariophyta</taxon>
        <taxon>Bacillariophyceae</taxon>
        <taxon>Bacillariophycidae</taxon>
        <taxon>Naviculales</taxon>
        <taxon>Naviculaceae</taxon>
        <taxon>Fistulifera</taxon>
    </lineage>
</organism>
<dbReference type="InterPro" id="IPR049227">
    <property type="entry name" value="DUF6824"/>
</dbReference>
<sequence>MKCKPDVSIDQVKAKRQSEDDEDSYVAMDSSVVMVEEMLSSEYDTEEDGNLPAEHAPHPAPQPAEQDPHPAPQSAKRWNDYPLKDITEPHEHDVLCGRGGHSNNHKGNKNFREMVEGFKKEYIGLIKMDKTKLAEYIVDAWRDQDPPGRFLKKDEAGKWYEVGDDIARGKTSQALREKKPTKGKRFDVGDKKALEPKQDEFGEFEKSDEAQFTPFGEEANSLNDELGLHFDREESFACDFPSCSTLLCNDNLVLTPGDVSSCYIDSSENSDESPRGVILTHDLLERDMSYNFGHNKAFEEDLDWEVSCLKRKSNTGLQVDSTKRKPHEVPWRKAVMLKRVEPALDDTHTNSMRTMDEEIRVLSLELEKKASLL</sequence>
<feature type="compositionally biased region" description="Basic and acidic residues" evidence="1">
    <location>
        <begin position="1"/>
        <end position="18"/>
    </location>
</feature>
<evidence type="ECO:0000259" key="2">
    <source>
        <dbReference type="Pfam" id="PF20710"/>
    </source>
</evidence>
<dbReference type="EMBL" id="BDSP01000222">
    <property type="protein sequence ID" value="GAX25189.1"/>
    <property type="molecule type" value="Genomic_DNA"/>
</dbReference>
<feature type="region of interest" description="Disordered" evidence="1">
    <location>
        <begin position="1"/>
        <end position="84"/>
    </location>
</feature>
<dbReference type="OrthoDB" id="48650at2759"/>
<keyword evidence="4" id="KW-1185">Reference proteome</keyword>
<feature type="compositionally biased region" description="Low complexity" evidence="1">
    <location>
        <begin position="28"/>
        <end position="42"/>
    </location>
</feature>
<dbReference type="InParanoid" id="A0A1Z5KG10"/>
<protein>
    <recommendedName>
        <fullName evidence="2">DUF6824 domain-containing protein</fullName>
    </recommendedName>
</protein>
<reference evidence="3 4" key="1">
    <citation type="journal article" date="2015" name="Plant Cell">
        <title>Oil accumulation by the oleaginous diatom Fistulifera solaris as revealed by the genome and transcriptome.</title>
        <authorList>
            <person name="Tanaka T."/>
            <person name="Maeda Y."/>
            <person name="Veluchamy A."/>
            <person name="Tanaka M."/>
            <person name="Abida H."/>
            <person name="Marechal E."/>
            <person name="Bowler C."/>
            <person name="Muto M."/>
            <person name="Sunaga Y."/>
            <person name="Tanaka M."/>
            <person name="Yoshino T."/>
            <person name="Taniguchi T."/>
            <person name="Fukuda Y."/>
            <person name="Nemoto M."/>
            <person name="Matsumoto M."/>
            <person name="Wong P.S."/>
            <person name="Aburatani S."/>
            <person name="Fujibuchi W."/>
        </authorList>
    </citation>
    <scope>NUCLEOTIDE SEQUENCE [LARGE SCALE GENOMIC DNA]</scope>
    <source>
        <strain evidence="3 4">JPCC DA0580</strain>
    </source>
</reference>
<proteinExistence type="predicted"/>
<dbReference type="AlphaFoldDB" id="A0A1Z5KG10"/>
<evidence type="ECO:0000313" key="3">
    <source>
        <dbReference type="EMBL" id="GAX25189.1"/>
    </source>
</evidence>
<dbReference type="Pfam" id="PF20710">
    <property type="entry name" value="DUF6824"/>
    <property type="match status" value="1"/>
</dbReference>